<evidence type="ECO:0000256" key="1">
    <source>
        <dbReference type="SAM" id="MobiDB-lite"/>
    </source>
</evidence>
<feature type="signal peptide" evidence="2">
    <location>
        <begin position="1"/>
        <end position="21"/>
    </location>
</feature>
<dbReference type="Proteomes" id="UP000192223">
    <property type="component" value="Unplaced"/>
</dbReference>
<feature type="compositionally biased region" description="Polar residues" evidence="1">
    <location>
        <begin position="71"/>
        <end position="84"/>
    </location>
</feature>
<keyword evidence="2" id="KW-0732">Signal</keyword>
<accession>A0A1W4WNK9</accession>
<name>A0A1W4WNK9_AGRPL</name>
<dbReference type="AlphaFoldDB" id="A0A1W4WNK9"/>
<dbReference type="InParanoid" id="A0A1W4WNK9"/>
<dbReference type="RefSeq" id="XP_018325516.1">
    <property type="nucleotide sequence ID" value="XM_018470014.1"/>
</dbReference>
<gene>
    <name evidence="4" type="primary">LOC108737273</name>
</gene>
<evidence type="ECO:0000313" key="4">
    <source>
        <dbReference type="RefSeq" id="XP_018325516.1"/>
    </source>
</evidence>
<dbReference type="OrthoDB" id="8188574at2759"/>
<reference evidence="4" key="1">
    <citation type="submission" date="2025-08" db="UniProtKB">
        <authorList>
            <consortium name="RefSeq"/>
        </authorList>
    </citation>
    <scope>IDENTIFICATION</scope>
    <source>
        <tissue evidence="4">Entire body</tissue>
    </source>
</reference>
<proteinExistence type="predicted"/>
<evidence type="ECO:0000313" key="3">
    <source>
        <dbReference type="Proteomes" id="UP000192223"/>
    </source>
</evidence>
<protein>
    <submittedName>
        <fullName evidence="4">Uncharacterized protein LOC108737273</fullName>
    </submittedName>
</protein>
<keyword evidence="3" id="KW-1185">Reference proteome</keyword>
<feature type="region of interest" description="Disordered" evidence="1">
    <location>
        <begin position="71"/>
        <end position="95"/>
    </location>
</feature>
<sequence length="135" mass="15300">MIFMSNQVIFITLVQILDIQALIVPDEVPSILSIIYSNIPTIKKGTDSRLGYGFRLGDRADVQFLVELGPQTNTRPLANQPDKNGQNRKRSPPDDLIRELYSKHSDKKQYSHDMSQSRLLNVAALYASLGQEKQR</sequence>
<dbReference type="GeneID" id="108737273"/>
<feature type="chain" id="PRO_5010701637" evidence="2">
    <location>
        <begin position="22"/>
        <end position="135"/>
    </location>
</feature>
<organism evidence="3 4">
    <name type="scientific">Agrilus planipennis</name>
    <name type="common">Emerald ash borer</name>
    <name type="synonym">Agrilus marcopoli</name>
    <dbReference type="NCBI Taxonomy" id="224129"/>
    <lineage>
        <taxon>Eukaryota</taxon>
        <taxon>Metazoa</taxon>
        <taxon>Ecdysozoa</taxon>
        <taxon>Arthropoda</taxon>
        <taxon>Hexapoda</taxon>
        <taxon>Insecta</taxon>
        <taxon>Pterygota</taxon>
        <taxon>Neoptera</taxon>
        <taxon>Endopterygota</taxon>
        <taxon>Coleoptera</taxon>
        <taxon>Polyphaga</taxon>
        <taxon>Elateriformia</taxon>
        <taxon>Buprestoidea</taxon>
        <taxon>Buprestidae</taxon>
        <taxon>Agrilinae</taxon>
        <taxon>Agrilus</taxon>
    </lineage>
</organism>
<dbReference type="KEGG" id="apln:108737273"/>
<evidence type="ECO:0000256" key="2">
    <source>
        <dbReference type="SAM" id="SignalP"/>
    </source>
</evidence>